<dbReference type="PROSITE" id="PS50943">
    <property type="entry name" value="HTH_CROC1"/>
    <property type="match status" value="1"/>
</dbReference>
<feature type="domain" description="HTH cro/C1-type" evidence="1">
    <location>
        <begin position="15"/>
        <end position="49"/>
    </location>
</feature>
<dbReference type="RefSeq" id="WP_093600924.1">
    <property type="nucleotide sequence ID" value="NZ_FOYL01000008.1"/>
</dbReference>
<evidence type="ECO:0000313" key="3">
    <source>
        <dbReference type="Proteomes" id="UP000198583"/>
    </source>
</evidence>
<sequence length="358" mass="40595">MTSAEDPALELARRLRSLRKSCWPGKRITQEQLAKAFDVSVPLISSWERTKDPVLPPQHRLDAYAIFFATARSVDQKQFRLIDPLTEDEEARRDSLIAELTGLRNQVTEAAPAASPPSVTDNLWKFPTDENITIVCSELPEYLLAPLPFTDPEDPDYVELYRYSDLDSLLELHGHIRALNPDNNVYIRAGSLSLTPDDYSSHLVLLGGVDWNQVTAEVLHRIDLPIKQQNRPDDTNLSGFEVTENGVRRTFRPVLRDMGGQRVLEEDVAHFYRSPNPFNRNRTVTICNGMFSRGTLGAVRALTDARFRVRNNAHVHRRFAGHDTFSIISRVQVLAGSVVTPDWTSPDFLLHEWPETTT</sequence>
<dbReference type="InterPro" id="IPR010982">
    <property type="entry name" value="Lambda_DNA-bd_dom_sf"/>
</dbReference>
<dbReference type="Proteomes" id="UP000198583">
    <property type="component" value="Unassembled WGS sequence"/>
</dbReference>
<dbReference type="Gene3D" id="1.10.260.40">
    <property type="entry name" value="lambda repressor-like DNA-binding domains"/>
    <property type="match status" value="1"/>
</dbReference>
<dbReference type="SUPFAM" id="SSF47413">
    <property type="entry name" value="lambda repressor-like DNA-binding domains"/>
    <property type="match status" value="1"/>
</dbReference>
<proteinExistence type="predicted"/>
<gene>
    <name evidence="2" type="ORF">SAMN04488564_10890</name>
</gene>
<dbReference type="OrthoDB" id="3658635at2"/>
<dbReference type="InterPro" id="IPR001387">
    <property type="entry name" value="Cro/C1-type_HTH"/>
</dbReference>
<reference evidence="3" key="1">
    <citation type="submission" date="2016-10" db="EMBL/GenBank/DDBJ databases">
        <authorList>
            <person name="Varghese N."/>
            <person name="Submissions S."/>
        </authorList>
    </citation>
    <scope>NUCLEOTIDE SEQUENCE [LARGE SCALE GENOMIC DNA]</scope>
    <source>
        <strain evidence="3">DSM 44232</strain>
    </source>
</reference>
<dbReference type="AlphaFoldDB" id="A0A1I6F4E5"/>
<evidence type="ECO:0000259" key="1">
    <source>
        <dbReference type="PROSITE" id="PS50943"/>
    </source>
</evidence>
<dbReference type="SMART" id="SM00530">
    <property type="entry name" value="HTH_XRE"/>
    <property type="match status" value="1"/>
</dbReference>
<dbReference type="GO" id="GO:0003677">
    <property type="term" value="F:DNA binding"/>
    <property type="evidence" value="ECO:0007669"/>
    <property type="project" value="InterPro"/>
</dbReference>
<accession>A0A1I6F4E5</accession>
<keyword evidence="3" id="KW-1185">Reference proteome</keyword>
<evidence type="ECO:0000313" key="2">
    <source>
        <dbReference type="EMBL" id="SFR24823.1"/>
    </source>
</evidence>
<dbReference type="CDD" id="cd00093">
    <property type="entry name" value="HTH_XRE"/>
    <property type="match status" value="1"/>
</dbReference>
<protein>
    <submittedName>
        <fullName evidence="2">Transcriptional regulator, contains XRE-family HTH domain</fullName>
    </submittedName>
</protein>
<organism evidence="2 3">
    <name type="scientific">Lentzea waywayandensis</name>
    <dbReference type="NCBI Taxonomy" id="84724"/>
    <lineage>
        <taxon>Bacteria</taxon>
        <taxon>Bacillati</taxon>
        <taxon>Actinomycetota</taxon>
        <taxon>Actinomycetes</taxon>
        <taxon>Pseudonocardiales</taxon>
        <taxon>Pseudonocardiaceae</taxon>
        <taxon>Lentzea</taxon>
    </lineage>
</organism>
<name>A0A1I6F4E5_9PSEU</name>
<dbReference type="STRING" id="84724.SAMN04488564_10890"/>
<dbReference type="EMBL" id="FOYL01000008">
    <property type="protein sequence ID" value="SFR24823.1"/>
    <property type="molecule type" value="Genomic_DNA"/>
</dbReference>